<dbReference type="AlphaFoldDB" id="A0AAV4Y7R7"/>
<dbReference type="EMBL" id="BPLR01018959">
    <property type="protein sequence ID" value="GIZ03496.1"/>
    <property type="molecule type" value="Genomic_DNA"/>
</dbReference>
<sequence>MEQRFHTYKKFPEIKILESRKKKGRAEKATSTSDATILLFLRLHHIKRSEQRLPLKRPLMKASEVFGERKRMTLLQFLKQGIFKRIELVWVDGWMLILRVGNGKYPPGNEGRPPVQKGCKHIYPLNVGFWHGPERILSNKCITIPRPPG</sequence>
<accession>A0AAV4Y7R7</accession>
<name>A0AAV4Y7R7_CAEEX</name>
<comment type="caution">
    <text evidence="1">The sequence shown here is derived from an EMBL/GenBank/DDBJ whole genome shotgun (WGS) entry which is preliminary data.</text>
</comment>
<protein>
    <submittedName>
        <fullName evidence="1">Uncharacterized protein</fullName>
    </submittedName>
</protein>
<organism evidence="1 2">
    <name type="scientific">Caerostris extrusa</name>
    <name type="common">Bark spider</name>
    <name type="synonym">Caerostris bankana</name>
    <dbReference type="NCBI Taxonomy" id="172846"/>
    <lineage>
        <taxon>Eukaryota</taxon>
        <taxon>Metazoa</taxon>
        <taxon>Ecdysozoa</taxon>
        <taxon>Arthropoda</taxon>
        <taxon>Chelicerata</taxon>
        <taxon>Arachnida</taxon>
        <taxon>Araneae</taxon>
        <taxon>Araneomorphae</taxon>
        <taxon>Entelegynae</taxon>
        <taxon>Araneoidea</taxon>
        <taxon>Araneidae</taxon>
        <taxon>Caerostris</taxon>
    </lineage>
</organism>
<dbReference type="Proteomes" id="UP001054945">
    <property type="component" value="Unassembled WGS sequence"/>
</dbReference>
<gene>
    <name evidence="1" type="ORF">CEXT_221941</name>
</gene>
<reference evidence="1 2" key="1">
    <citation type="submission" date="2021-06" db="EMBL/GenBank/DDBJ databases">
        <title>Caerostris extrusa draft genome.</title>
        <authorList>
            <person name="Kono N."/>
            <person name="Arakawa K."/>
        </authorList>
    </citation>
    <scope>NUCLEOTIDE SEQUENCE [LARGE SCALE GENOMIC DNA]</scope>
</reference>
<evidence type="ECO:0000313" key="1">
    <source>
        <dbReference type="EMBL" id="GIZ03496.1"/>
    </source>
</evidence>
<keyword evidence="2" id="KW-1185">Reference proteome</keyword>
<proteinExistence type="predicted"/>
<evidence type="ECO:0000313" key="2">
    <source>
        <dbReference type="Proteomes" id="UP001054945"/>
    </source>
</evidence>